<evidence type="ECO:0000313" key="2">
    <source>
        <dbReference type="EMBL" id="PTB47323.1"/>
    </source>
</evidence>
<proteinExistence type="predicted"/>
<reference evidence="2 3" key="1">
    <citation type="submission" date="2016-07" db="EMBL/GenBank/DDBJ databases">
        <title>Multiple horizontal gene transfer events from other fungi enriched the ability of initially mycotrophic Trichoderma (Ascomycota) to feed on dead plant biomass.</title>
        <authorList>
            <consortium name="DOE Joint Genome Institute"/>
            <person name="Aerts A."/>
            <person name="Atanasova L."/>
            <person name="Chenthamara K."/>
            <person name="Zhang J."/>
            <person name="Grujic M."/>
            <person name="Henrissat B."/>
            <person name="Kuo A."/>
            <person name="Salamov A."/>
            <person name="Lipzen A."/>
            <person name="Labutti K."/>
            <person name="Barry K."/>
            <person name="Miao Y."/>
            <person name="Rahimi M.J."/>
            <person name="Shen Q."/>
            <person name="Grigoriev I.V."/>
            <person name="Kubicek C.P."/>
            <person name="Druzhinina I.S."/>
        </authorList>
    </citation>
    <scope>NUCLEOTIDE SEQUENCE [LARGE SCALE GENOMIC DNA]</scope>
    <source>
        <strain evidence="2 3">CBS 226.95</strain>
    </source>
</reference>
<sequence>MKIPLSMLEVYDAEARGAAQAMKLALRIIRDSPSVREAYFFLDHSAVVDGLLGTPPESSQEEYIAFQKGAKAAYPIRITVAWVPGHKDVPGNEAEGWNQTDGTQNTPQHHNTYQQMGQIDRKEPLGEALVQLHARGLQEMAFKDTQRARTNSASTEASYITCTRKGPAMGTSKATTTGSTTKRKSNASAEKQETRTPSKVQTHGPPPPRNASRHYFLLRRDGHKRFQKFVEEADPYGPPTTTQD</sequence>
<dbReference type="Proteomes" id="UP000241690">
    <property type="component" value="Unassembled WGS sequence"/>
</dbReference>
<dbReference type="GO" id="GO:0003676">
    <property type="term" value="F:nucleic acid binding"/>
    <property type="evidence" value="ECO:0007669"/>
    <property type="project" value="InterPro"/>
</dbReference>
<dbReference type="GeneID" id="36628803"/>
<dbReference type="STRING" id="983964.A0A2T3ZR95"/>
<dbReference type="InterPro" id="IPR012337">
    <property type="entry name" value="RNaseH-like_sf"/>
</dbReference>
<organism evidence="2 3">
    <name type="scientific">Trichoderma harzianum CBS 226.95</name>
    <dbReference type="NCBI Taxonomy" id="983964"/>
    <lineage>
        <taxon>Eukaryota</taxon>
        <taxon>Fungi</taxon>
        <taxon>Dikarya</taxon>
        <taxon>Ascomycota</taxon>
        <taxon>Pezizomycotina</taxon>
        <taxon>Sordariomycetes</taxon>
        <taxon>Hypocreomycetidae</taxon>
        <taxon>Hypocreales</taxon>
        <taxon>Hypocreaceae</taxon>
        <taxon>Trichoderma</taxon>
    </lineage>
</organism>
<dbReference type="InterPro" id="IPR036397">
    <property type="entry name" value="RNaseH_sf"/>
</dbReference>
<name>A0A2T3ZR95_TRIHA</name>
<dbReference type="SUPFAM" id="SSF53098">
    <property type="entry name" value="Ribonuclease H-like"/>
    <property type="match status" value="1"/>
</dbReference>
<evidence type="ECO:0008006" key="4">
    <source>
        <dbReference type="Google" id="ProtNLM"/>
    </source>
</evidence>
<feature type="compositionally biased region" description="Low complexity" evidence="1">
    <location>
        <begin position="171"/>
        <end position="180"/>
    </location>
</feature>
<dbReference type="EMBL" id="KZ679758">
    <property type="protein sequence ID" value="PTB47323.1"/>
    <property type="molecule type" value="Genomic_DNA"/>
</dbReference>
<evidence type="ECO:0000256" key="1">
    <source>
        <dbReference type="SAM" id="MobiDB-lite"/>
    </source>
</evidence>
<keyword evidence="3" id="KW-1185">Reference proteome</keyword>
<dbReference type="RefSeq" id="XP_024767000.1">
    <property type="nucleotide sequence ID" value="XM_024920234.1"/>
</dbReference>
<dbReference type="AlphaFoldDB" id="A0A2T3ZR95"/>
<dbReference type="CDD" id="cd09276">
    <property type="entry name" value="Rnase_HI_RT_non_LTR"/>
    <property type="match status" value="1"/>
</dbReference>
<gene>
    <name evidence="2" type="ORF">M431DRAFT_514432</name>
</gene>
<dbReference type="Gene3D" id="3.30.420.10">
    <property type="entry name" value="Ribonuclease H-like superfamily/Ribonuclease H"/>
    <property type="match status" value="1"/>
</dbReference>
<accession>A0A2T3ZR95</accession>
<protein>
    <recommendedName>
        <fullName evidence="4">RNase H type-1 domain-containing protein</fullName>
    </recommendedName>
</protein>
<evidence type="ECO:0000313" key="3">
    <source>
        <dbReference type="Proteomes" id="UP000241690"/>
    </source>
</evidence>
<feature type="region of interest" description="Disordered" evidence="1">
    <location>
        <begin position="164"/>
        <end position="244"/>
    </location>
</feature>